<keyword evidence="7 12" id="KW-0472">Membrane</keyword>
<feature type="region of interest" description="Disordered" evidence="11">
    <location>
        <begin position="621"/>
        <end position="691"/>
    </location>
</feature>
<evidence type="ECO:0000256" key="9">
    <source>
        <dbReference type="ARBA" id="ARBA00023224"/>
    </source>
</evidence>
<gene>
    <name evidence="14" type="ORF">LSTR_LSTR012342</name>
</gene>
<dbReference type="InParanoid" id="A0A482X7R4"/>
<evidence type="ECO:0000256" key="1">
    <source>
        <dbReference type="ARBA" id="ARBA00004651"/>
    </source>
</evidence>
<dbReference type="InterPro" id="IPR017452">
    <property type="entry name" value="GPCR_Rhodpsn_7TM"/>
</dbReference>
<dbReference type="SUPFAM" id="SSF81321">
    <property type="entry name" value="Family A G protein-coupled receptor-like"/>
    <property type="match status" value="1"/>
</dbReference>
<organism evidence="14 15">
    <name type="scientific">Laodelphax striatellus</name>
    <name type="common">Small brown planthopper</name>
    <name type="synonym">Delphax striatella</name>
    <dbReference type="NCBI Taxonomy" id="195883"/>
    <lineage>
        <taxon>Eukaryota</taxon>
        <taxon>Metazoa</taxon>
        <taxon>Ecdysozoa</taxon>
        <taxon>Arthropoda</taxon>
        <taxon>Hexapoda</taxon>
        <taxon>Insecta</taxon>
        <taxon>Pterygota</taxon>
        <taxon>Neoptera</taxon>
        <taxon>Paraneoptera</taxon>
        <taxon>Hemiptera</taxon>
        <taxon>Auchenorrhyncha</taxon>
        <taxon>Fulgoroidea</taxon>
        <taxon>Delphacidae</taxon>
        <taxon>Criomorphinae</taxon>
        <taxon>Laodelphax</taxon>
    </lineage>
</organism>
<feature type="region of interest" description="Disordered" evidence="11">
    <location>
        <begin position="702"/>
        <end position="721"/>
    </location>
</feature>
<feature type="compositionally biased region" description="Polar residues" evidence="11">
    <location>
        <begin position="709"/>
        <end position="721"/>
    </location>
</feature>
<feature type="region of interest" description="Disordered" evidence="11">
    <location>
        <begin position="469"/>
        <end position="495"/>
    </location>
</feature>
<evidence type="ECO:0000313" key="14">
    <source>
        <dbReference type="EMBL" id="RZF41965.1"/>
    </source>
</evidence>
<feature type="compositionally biased region" description="Basic and acidic residues" evidence="11">
    <location>
        <begin position="658"/>
        <end position="669"/>
    </location>
</feature>
<comment type="caution">
    <text evidence="14">The sequence shown here is derived from an EMBL/GenBank/DDBJ whole genome shotgun (WGS) entry which is preliminary data.</text>
</comment>
<dbReference type="EMBL" id="QKKF02015810">
    <property type="protein sequence ID" value="RZF41965.1"/>
    <property type="molecule type" value="Genomic_DNA"/>
</dbReference>
<evidence type="ECO:0000256" key="5">
    <source>
        <dbReference type="ARBA" id="ARBA00022989"/>
    </source>
</evidence>
<sequence>MTSLALGLPIFVVTILGLLINGYIFLMVLLSKQIQTANNLLLLHLGLIDSLLCLLVLASGGGPGLAGGRSSWPGLCTLHGFLFTLLHPVALWTVCGLNCDRYCAISAPLHYSALVSPKRVAMGLGVGWVMALLLSLPPLFSRAAPFRYDQRLQGCAPDFGAGEPALWYSAFYTLFTLVLPALLILGCNLKVLMIARYHRHRIASAIFEVTLSAQVTITHQRNPFFLPGGLAGKFKGRSAATKVLQLLGSFVVLYFPFYACVLWEALAGTFLPRGPRPHPHLVSLASILLACSPPVNGLLYGVKSKVLRKSFQNYWRKQMTKSEINQEIQARTPSACGSRRPSLTPLGLLAGAGGRPAHAHAHQLQRRLSEAAFGGGGGGRAGGMQRIASEMGWRPHSTSGLAFDLDGASAGSGLRGQHAASFSTLQVPSNGGESSVVGGAETGSGGRGAFGKDELIKSLRVAVARTTAADAGGGGGEEGGGSGDDGGSCSSGCSAAGQQQRKTLSVIRPVLRSSISNTSLFVQRVIGATGTIRFSLGEPGSSERPVRRSPKILITRAFSEESDQKTPPSPDMPVTRNDLRKHSSSASTLVIGNRWRGSQTDAFTDADDAFVDAEGDAKSIASTLDDSDESPLQEPTTNGLAAADSSQGESDAANTSSHDVKLWLTHDGDGDASSVETTPKKETMSWPFPKRKARLDSERLRVADGSRLGASSSLTRLSDAC</sequence>
<dbReference type="STRING" id="195883.A0A482X7R4"/>
<keyword evidence="9 10" id="KW-0807">Transducer</keyword>
<accession>A0A482X7R4</accession>
<evidence type="ECO:0000256" key="10">
    <source>
        <dbReference type="RuleBase" id="RU000688"/>
    </source>
</evidence>
<feature type="compositionally biased region" description="Gly residues" evidence="11">
    <location>
        <begin position="440"/>
        <end position="449"/>
    </location>
</feature>
<dbReference type="Proteomes" id="UP000291343">
    <property type="component" value="Unassembled WGS sequence"/>
</dbReference>
<evidence type="ECO:0000256" key="6">
    <source>
        <dbReference type="ARBA" id="ARBA00023040"/>
    </source>
</evidence>
<feature type="compositionally biased region" description="Polar residues" evidence="11">
    <location>
        <begin position="633"/>
        <end position="657"/>
    </location>
</feature>
<feature type="transmembrane region" description="Helical" evidence="12">
    <location>
        <begin position="243"/>
        <end position="266"/>
    </location>
</feature>
<feature type="transmembrane region" description="Helical" evidence="12">
    <location>
        <begin position="166"/>
        <end position="189"/>
    </location>
</feature>
<evidence type="ECO:0000256" key="2">
    <source>
        <dbReference type="ARBA" id="ARBA00010663"/>
    </source>
</evidence>
<name>A0A482X7R4_LAOST</name>
<feature type="transmembrane region" description="Helical" evidence="12">
    <location>
        <begin position="6"/>
        <end position="28"/>
    </location>
</feature>
<dbReference type="PANTHER" id="PTHR24249:SF406">
    <property type="entry name" value="G-PROTEIN COUPLED RECEPTORS FAMILY 1 PROFILE DOMAIN-CONTAINING PROTEIN"/>
    <property type="match status" value="1"/>
</dbReference>
<dbReference type="InterPro" id="IPR000276">
    <property type="entry name" value="GPCR_Rhodpsn"/>
</dbReference>
<comment type="similarity">
    <text evidence="2 10">Belongs to the G-protein coupled receptor 1 family.</text>
</comment>
<feature type="region of interest" description="Disordered" evidence="11">
    <location>
        <begin position="424"/>
        <end position="449"/>
    </location>
</feature>
<dbReference type="InterPro" id="IPR050569">
    <property type="entry name" value="TAAR"/>
</dbReference>
<evidence type="ECO:0000256" key="8">
    <source>
        <dbReference type="ARBA" id="ARBA00023170"/>
    </source>
</evidence>
<keyword evidence="6 10" id="KW-0297">G-protein coupled receptor</keyword>
<evidence type="ECO:0000256" key="12">
    <source>
        <dbReference type="SAM" id="Phobius"/>
    </source>
</evidence>
<keyword evidence="15" id="KW-1185">Reference proteome</keyword>
<reference evidence="14 15" key="1">
    <citation type="journal article" date="2017" name="Gigascience">
        <title>Genome sequence of the small brown planthopper, Laodelphax striatellus.</title>
        <authorList>
            <person name="Zhu J."/>
            <person name="Jiang F."/>
            <person name="Wang X."/>
            <person name="Yang P."/>
            <person name="Bao Y."/>
            <person name="Zhao W."/>
            <person name="Wang W."/>
            <person name="Lu H."/>
            <person name="Wang Q."/>
            <person name="Cui N."/>
            <person name="Li J."/>
            <person name="Chen X."/>
            <person name="Luo L."/>
            <person name="Yu J."/>
            <person name="Kang L."/>
            <person name="Cui F."/>
        </authorList>
    </citation>
    <scope>NUCLEOTIDE SEQUENCE [LARGE SCALE GENOMIC DNA]</scope>
    <source>
        <strain evidence="14">Lst14</strain>
    </source>
</reference>
<keyword evidence="5 12" id="KW-1133">Transmembrane helix</keyword>
<dbReference type="OrthoDB" id="6159456at2759"/>
<keyword evidence="8 10" id="KW-0675">Receptor</keyword>
<feature type="compositionally biased region" description="Low complexity" evidence="11">
    <location>
        <begin position="429"/>
        <end position="439"/>
    </location>
</feature>
<evidence type="ECO:0000313" key="15">
    <source>
        <dbReference type="Proteomes" id="UP000291343"/>
    </source>
</evidence>
<dbReference type="GO" id="GO:0004930">
    <property type="term" value="F:G protein-coupled receptor activity"/>
    <property type="evidence" value="ECO:0007669"/>
    <property type="project" value="UniProtKB-KW"/>
</dbReference>
<dbReference type="PROSITE" id="PS00237">
    <property type="entry name" value="G_PROTEIN_RECEP_F1_1"/>
    <property type="match status" value="1"/>
</dbReference>
<evidence type="ECO:0000256" key="11">
    <source>
        <dbReference type="SAM" id="MobiDB-lite"/>
    </source>
</evidence>
<keyword evidence="4 10" id="KW-0812">Transmembrane</keyword>
<dbReference type="GO" id="GO:0005886">
    <property type="term" value="C:plasma membrane"/>
    <property type="evidence" value="ECO:0007669"/>
    <property type="project" value="UniProtKB-SubCell"/>
</dbReference>
<dbReference type="PROSITE" id="PS50262">
    <property type="entry name" value="G_PROTEIN_RECEP_F1_2"/>
    <property type="match status" value="1"/>
</dbReference>
<evidence type="ECO:0000256" key="4">
    <source>
        <dbReference type="ARBA" id="ARBA00022692"/>
    </source>
</evidence>
<proteinExistence type="inferred from homology"/>
<feature type="transmembrane region" description="Helical" evidence="12">
    <location>
        <begin position="78"/>
        <end position="99"/>
    </location>
</feature>
<dbReference type="AlphaFoldDB" id="A0A482X7R4"/>
<protein>
    <recommendedName>
        <fullName evidence="13">G-protein coupled receptors family 1 profile domain-containing protein</fullName>
    </recommendedName>
</protein>
<dbReference type="Pfam" id="PF00001">
    <property type="entry name" value="7tm_1"/>
    <property type="match status" value="1"/>
</dbReference>
<feature type="transmembrane region" description="Helical" evidence="12">
    <location>
        <begin position="40"/>
        <end position="58"/>
    </location>
</feature>
<evidence type="ECO:0000256" key="7">
    <source>
        <dbReference type="ARBA" id="ARBA00023136"/>
    </source>
</evidence>
<evidence type="ECO:0000259" key="13">
    <source>
        <dbReference type="PROSITE" id="PS50262"/>
    </source>
</evidence>
<feature type="transmembrane region" description="Helical" evidence="12">
    <location>
        <begin position="281"/>
        <end position="302"/>
    </location>
</feature>
<feature type="compositionally biased region" description="Gly residues" evidence="11">
    <location>
        <begin position="471"/>
        <end position="486"/>
    </location>
</feature>
<dbReference type="Gene3D" id="1.20.1070.10">
    <property type="entry name" value="Rhodopsin 7-helix transmembrane proteins"/>
    <property type="match status" value="1"/>
</dbReference>
<feature type="domain" description="G-protein coupled receptors family 1 profile" evidence="13">
    <location>
        <begin position="20"/>
        <end position="300"/>
    </location>
</feature>
<keyword evidence="3" id="KW-1003">Cell membrane</keyword>
<feature type="region of interest" description="Disordered" evidence="11">
    <location>
        <begin position="557"/>
        <end position="585"/>
    </location>
</feature>
<dbReference type="CDD" id="cd00637">
    <property type="entry name" value="7tm_classA_rhodopsin-like"/>
    <property type="match status" value="1"/>
</dbReference>
<dbReference type="PANTHER" id="PTHR24249">
    <property type="entry name" value="HISTAMINE RECEPTOR-RELATED G-PROTEIN COUPLED RECEPTOR"/>
    <property type="match status" value="1"/>
</dbReference>
<comment type="subcellular location">
    <subcellularLocation>
        <location evidence="1">Cell membrane</location>
        <topology evidence="1">Multi-pass membrane protein</topology>
    </subcellularLocation>
</comment>
<feature type="transmembrane region" description="Helical" evidence="12">
    <location>
        <begin position="120"/>
        <end position="140"/>
    </location>
</feature>
<dbReference type="PRINTS" id="PR00237">
    <property type="entry name" value="GPCRRHODOPSN"/>
</dbReference>
<evidence type="ECO:0000256" key="3">
    <source>
        <dbReference type="ARBA" id="ARBA00022475"/>
    </source>
</evidence>